<gene>
    <name evidence="1" type="ORF">AB0T83_16925</name>
</gene>
<reference evidence="1 2" key="1">
    <citation type="submission" date="2024-07" db="EMBL/GenBank/DDBJ databases">
        <authorList>
            <person name="Kang M."/>
        </authorList>
    </citation>
    <scope>NUCLEOTIDE SEQUENCE [LARGE SCALE GENOMIC DNA]</scope>
    <source>
        <strain evidence="1 2">DFM31</strain>
    </source>
</reference>
<keyword evidence="2" id="KW-1185">Reference proteome</keyword>
<comment type="caution">
    <text evidence="1">The sequence shown here is derived from an EMBL/GenBank/DDBJ whole genome shotgun (WGS) entry which is preliminary data.</text>
</comment>
<sequence>MAADRFLAKRPDVARRFVAAFRNSLEFAQANPDAAVAAQVPELSAEDVKGSWLDASQLVFNRCPTSRDRAL</sequence>
<evidence type="ECO:0000313" key="1">
    <source>
        <dbReference type="EMBL" id="MEV8468461.1"/>
    </source>
</evidence>
<proteinExistence type="predicted"/>
<protein>
    <submittedName>
        <fullName evidence="1">Uncharacterized protein</fullName>
    </submittedName>
</protein>
<evidence type="ECO:0000313" key="2">
    <source>
        <dbReference type="Proteomes" id="UP001553161"/>
    </source>
</evidence>
<name>A0ABV3LA82_9RHOB</name>
<accession>A0ABV3LA82</accession>
<dbReference type="Proteomes" id="UP001553161">
    <property type="component" value="Unassembled WGS sequence"/>
</dbReference>
<organism evidence="1 2">
    <name type="scientific">Meridianimarinicoccus marinus</name>
    <dbReference type="NCBI Taxonomy" id="3231483"/>
    <lineage>
        <taxon>Bacteria</taxon>
        <taxon>Pseudomonadati</taxon>
        <taxon>Pseudomonadota</taxon>
        <taxon>Alphaproteobacteria</taxon>
        <taxon>Rhodobacterales</taxon>
        <taxon>Paracoccaceae</taxon>
        <taxon>Meridianimarinicoccus</taxon>
    </lineage>
</organism>
<dbReference type="EMBL" id="JBFBVU010000029">
    <property type="protein sequence ID" value="MEV8468461.1"/>
    <property type="molecule type" value="Genomic_DNA"/>
</dbReference>
<dbReference type="Gene3D" id="3.40.190.10">
    <property type="entry name" value="Periplasmic binding protein-like II"/>
    <property type="match status" value="1"/>
</dbReference>
<dbReference type="SUPFAM" id="SSF53850">
    <property type="entry name" value="Periplasmic binding protein-like II"/>
    <property type="match status" value="1"/>
</dbReference>